<accession>A0A7X6ICL8</accession>
<protein>
    <recommendedName>
        <fullName evidence="1">Light-independent protochlorophyllide reductase subunit B-like C-terminal domain-containing protein</fullName>
    </recommendedName>
</protein>
<evidence type="ECO:0000313" key="2">
    <source>
        <dbReference type="EMBL" id="NKE72956.1"/>
    </source>
</evidence>
<comment type="caution">
    <text evidence="2">The sequence shown here is derived from an EMBL/GenBank/DDBJ whole genome shotgun (WGS) entry which is preliminary data.</text>
</comment>
<dbReference type="InterPro" id="IPR013580">
    <property type="entry name" value="LI-POR_suB-like_C"/>
</dbReference>
<dbReference type="GO" id="GO:0016491">
    <property type="term" value="F:oxidoreductase activity"/>
    <property type="evidence" value="ECO:0007669"/>
    <property type="project" value="InterPro"/>
</dbReference>
<reference evidence="2 3" key="1">
    <citation type="journal article" date="2020" name="Nature">
        <title>Bacterial chemolithoautotrophy via manganese oxidation.</title>
        <authorList>
            <person name="Yu H."/>
            <person name="Leadbetter J.R."/>
        </authorList>
    </citation>
    <scope>NUCLEOTIDE SEQUENCE [LARGE SCALE GENOMIC DNA]</scope>
    <source>
        <strain evidence="2 3">Mn-1</strain>
    </source>
</reference>
<dbReference type="GO" id="GO:0015995">
    <property type="term" value="P:chlorophyll biosynthetic process"/>
    <property type="evidence" value="ECO:0007669"/>
    <property type="project" value="InterPro"/>
</dbReference>
<dbReference type="Pfam" id="PF08369">
    <property type="entry name" value="PCP_red"/>
    <property type="match status" value="3"/>
</dbReference>
<dbReference type="GO" id="GO:0015979">
    <property type="term" value="P:photosynthesis"/>
    <property type="evidence" value="ECO:0007669"/>
    <property type="project" value="InterPro"/>
</dbReference>
<dbReference type="InterPro" id="IPR042298">
    <property type="entry name" value="P-CP_red_C"/>
</dbReference>
<dbReference type="Proteomes" id="UP000534783">
    <property type="component" value="Unassembled WGS sequence"/>
</dbReference>
<dbReference type="AlphaFoldDB" id="A0A7X6ICL8"/>
<organism evidence="2 3">
    <name type="scientific">Candidatus Manganitrophus noduliformans</name>
    <dbReference type="NCBI Taxonomy" id="2606439"/>
    <lineage>
        <taxon>Bacteria</taxon>
        <taxon>Pseudomonadati</taxon>
        <taxon>Nitrospirota</taxon>
        <taxon>Nitrospiria</taxon>
        <taxon>Candidatus Troglogloeales</taxon>
        <taxon>Candidatus Manganitrophaceae</taxon>
        <taxon>Candidatus Manganitrophus</taxon>
    </lineage>
</organism>
<evidence type="ECO:0000313" key="3">
    <source>
        <dbReference type="Proteomes" id="UP000534783"/>
    </source>
</evidence>
<feature type="domain" description="Light-independent protochlorophyllide reductase subunit B-like C-terminal" evidence="1">
    <location>
        <begin position="206"/>
        <end position="248"/>
    </location>
</feature>
<feature type="domain" description="Light-independent protochlorophyllide reductase subunit B-like C-terminal" evidence="1">
    <location>
        <begin position="85"/>
        <end position="128"/>
    </location>
</feature>
<keyword evidence="3" id="KW-1185">Reference proteome</keyword>
<dbReference type="InterPro" id="IPR050152">
    <property type="entry name" value="ChlB/BchB/BchZ"/>
</dbReference>
<dbReference type="PANTHER" id="PTHR33712">
    <property type="entry name" value="LIGHT-INDEPENDENT PROTOCHLOROPHYLLIDE REDUCTASE SUBUNIT B"/>
    <property type="match status" value="1"/>
</dbReference>
<dbReference type="Gene3D" id="1.10.8.550">
    <property type="entry name" value="Proto-chlorophyllide reductase 57 kD subunit B"/>
    <property type="match status" value="4"/>
</dbReference>
<feature type="domain" description="Light-independent protochlorophyllide reductase subunit B-like C-terminal" evidence="1">
    <location>
        <begin position="13"/>
        <end position="53"/>
    </location>
</feature>
<proteinExistence type="predicted"/>
<name>A0A7X6ICL8_9BACT</name>
<evidence type="ECO:0000259" key="1">
    <source>
        <dbReference type="Pfam" id="PF08369"/>
    </source>
</evidence>
<dbReference type="PANTHER" id="PTHR33712:SF7">
    <property type="entry name" value="LIGHT-INDEPENDENT PROTOCHLOROPHYLLIDE REDUCTASE SUBUNIT B"/>
    <property type="match status" value="1"/>
</dbReference>
<sequence length="330" mass="37509">MIMGNANENEITWTPDAEARLKKAPFFLRGMVRKLSEKKARELGITTITEEVLAGFKDKMMNPMAGAGTGAAHKAAGVETKPLAWTREAQERLETVPEFMRAMIKQIAEEVALERGHLEVDLALLEKAEALGDEPQEEAQPELPWTDAAKVRLDQKIAESPEMARDFVRTMLKNDAEDLARELGIARIDMAALTQIWDAPRADVTWTEEAHKRLMTSPDFVRSGIKKAAERRARKMGVTTVTSELLTKFRNEAMMKAMKRLRAFGYDEMTFDAFEDAKEKIRRLKDNTEAAKRLDDIKDYMGKRGKVGLIDEEMLQKMKDYLKDPTKKEM</sequence>
<dbReference type="EMBL" id="VTOW01000004">
    <property type="protein sequence ID" value="NKE72956.1"/>
    <property type="molecule type" value="Genomic_DNA"/>
</dbReference>
<gene>
    <name evidence="2" type="ORF">MNODULE_19570</name>
</gene>